<gene>
    <name evidence="2" type="ORF">NATSA_09435</name>
</gene>
<proteinExistence type="predicted"/>
<organism evidence="2 3">
    <name type="scientific">Natronogracilivirga saccharolytica</name>
    <dbReference type="NCBI Taxonomy" id="2812953"/>
    <lineage>
        <taxon>Bacteria</taxon>
        <taxon>Pseudomonadati</taxon>
        <taxon>Balneolota</taxon>
        <taxon>Balneolia</taxon>
        <taxon>Balneolales</taxon>
        <taxon>Cyclonatronaceae</taxon>
        <taxon>Natronogracilivirga</taxon>
    </lineage>
</organism>
<feature type="transmembrane region" description="Helical" evidence="1">
    <location>
        <begin position="55"/>
        <end position="75"/>
    </location>
</feature>
<dbReference type="Pfam" id="PF09656">
    <property type="entry name" value="PGPGW"/>
    <property type="match status" value="1"/>
</dbReference>
<feature type="transmembrane region" description="Helical" evidence="1">
    <location>
        <begin position="20"/>
        <end position="43"/>
    </location>
</feature>
<sequence length="149" mass="16481">MEELAQLQDLLEWLRQHKVVLWSMAGFSVAVIISSMVVIPWMIIRIPDDYFIRHLRPVPLITAGHPVLALLLTLIKNGLGLVLIAAGVIMLILPGQGILTIIAGLLLTNFPGKSQLVHKLVSQKHILNAMNGLRQKAGKSPVELEYKQT</sequence>
<dbReference type="Proteomes" id="UP000673975">
    <property type="component" value="Unassembled WGS sequence"/>
</dbReference>
<reference evidence="2" key="1">
    <citation type="submission" date="2021-02" db="EMBL/GenBank/DDBJ databases">
        <title>Natronogracilivirga saccharolytica gen. nov. sp. nov. a new anaerobic, haloalkiliphilic carbohydrate-fermenting bacterium from soda lake and proposing of Cyclonatronumiaceae fam. nov. in the phylum Balneolaeota.</title>
        <authorList>
            <person name="Zhilina T.N."/>
            <person name="Sorokin D.Y."/>
            <person name="Zavarzina D.G."/>
            <person name="Toshchakov S.V."/>
            <person name="Kublanov I.V."/>
        </authorList>
    </citation>
    <scope>NUCLEOTIDE SEQUENCE</scope>
    <source>
        <strain evidence="2">Z-1702</strain>
    </source>
</reference>
<dbReference type="InterPro" id="IPR019099">
    <property type="entry name" value="Uncharacterised_PGPGW_TM"/>
</dbReference>
<keyword evidence="3" id="KW-1185">Reference proteome</keyword>
<accession>A0A8J7S6L6</accession>
<comment type="caution">
    <text evidence="2">The sequence shown here is derived from an EMBL/GenBank/DDBJ whole genome shotgun (WGS) entry which is preliminary data.</text>
</comment>
<protein>
    <recommendedName>
        <fullName evidence="4">Transmembrane protein (PGPGW)</fullName>
    </recommendedName>
</protein>
<evidence type="ECO:0000256" key="1">
    <source>
        <dbReference type="SAM" id="Phobius"/>
    </source>
</evidence>
<dbReference type="AlphaFoldDB" id="A0A8J7S6L6"/>
<keyword evidence="1" id="KW-1133">Transmembrane helix</keyword>
<keyword evidence="1" id="KW-0472">Membrane</keyword>
<evidence type="ECO:0000313" key="2">
    <source>
        <dbReference type="EMBL" id="MBP3192883.1"/>
    </source>
</evidence>
<name>A0A8J7S6L6_9BACT</name>
<feature type="transmembrane region" description="Helical" evidence="1">
    <location>
        <begin position="81"/>
        <end position="107"/>
    </location>
</feature>
<dbReference type="RefSeq" id="WP_210512004.1">
    <property type="nucleotide sequence ID" value="NZ_JAFIDN010000006.1"/>
</dbReference>
<evidence type="ECO:0000313" key="3">
    <source>
        <dbReference type="Proteomes" id="UP000673975"/>
    </source>
</evidence>
<dbReference type="EMBL" id="JAFIDN010000006">
    <property type="protein sequence ID" value="MBP3192883.1"/>
    <property type="molecule type" value="Genomic_DNA"/>
</dbReference>
<keyword evidence="1" id="KW-0812">Transmembrane</keyword>
<evidence type="ECO:0008006" key="4">
    <source>
        <dbReference type="Google" id="ProtNLM"/>
    </source>
</evidence>